<dbReference type="Proteomes" id="UP000553632">
    <property type="component" value="Unassembled WGS sequence"/>
</dbReference>
<evidence type="ECO:0000313" key="3">
    <source>
        <dbReference type="Proteomes" id="UP000553632"/>
    </source>
</evidence>
<accession>A0A7J6R3A6</accession>
<feature type="compositionally biased region" description="Basic and acidic residues" evidence="1">
    <location>
        <begin position="54"/>
        <end position="70"/>
    </location>
</feature>
<keyword evidence="3" id="KW-1185">Reference proteome</keyword>
<evidence type="ECO:0000256" key="1">
    <source>
        <dbReference type="SAM" id="MobiDB-lite"/>
    </source>
</evidence>
<sequence>VKADDFVRTLSEEGKRRSRIRSRANERQKKKEGSSTGTDTTGATSSDEGSDPSPAKEERDQNGVKLKAELEEMSEA</sequence>
<dbReference type="AlphaFoldDB" id="A0A7J6R3A6"/>
<protein>
    <submittedName>
        <fullName evidence="2">Uncharacterized protein</fullName>
    </submittedName>
</protein>
<feature type="compositionally biased region" description="Low complexity" evidence="1">
    <location>
        <begin position="34"/>
        <end position="47"/>
    </location>
</feature>
<dbReference type="EMBL" id="JABANO010029082">
    <property type="protein sequence ID" value="KAF4714120.1"/>
    <property type="molecule type" value="Genomic_DNA"/>
</dbReference>
<feature type="non-terminal residue" evidence="2">
    <location>
        <position position="1"/>
    </location>
</feature>
<reference evidence="2 3" key="1">
    <citation type="submission" date="2020-04" db="EMBL/GenBank/DDBJ databases">
        <title>Perkinsus olseni comparative genomics.</title>
        <authorList>
            <person name="Bogema D.R."/>
        </authorList>
    </citation>
    <scope>NUCLEOTIDE SEQUENCE [LARGE SCALE GENOMIC DNA]</scope>
    <source>
        <strain evidence="2 3">ATCC PRA-207</strain>
    </source>
</reference>
<proteinExistence type="predicted"/>
<comment type="caution">
    <text evidence="2">The sequence shown here is derived from an EMBL/GenBank/DDBJ whole genome shotgun (WGS) entry which is preliminary data.</text>
</comment>
<feature type="compositionally biased region" description="Basic and acidic residues" evidence="1">
    <location>
        <begin position="1"/>
        <end position="15"/>
    </location>
</feature>
<evidence type="ECO:0000313" key="2">
    <source>
        <dbReference type="EMBL" id="KAF4714120.1"/>
    </source>
</evidence>
<organism evidence="2 3">
    <name type="scientific">Perkinsus olseni</name>
    <name type="common">Perkinsus atlanticus</name>
    <dbReference type="NCBI Taxonomy" id="32597"/>
    <lineage>
        <taxon>Eukaryota</taxon>
        <taxon>Sar</taxon>
        <taxon>Alveolata</taxon>
        <taxon>Perkinsozoa</taxon>
        <taxon>Perkinsea</taxon>
        <taxon>Perkinsida</taxon>
        <taxon>Perkinsidae</taxon>
        <taxon>Perkinsus</taxon>
    </lineage>
</organism>
<feature type="region of interest" description="Disordered" evidence="1">
    <location>
        <begin position="1"/>
        <end position="76"/>
    </location>
</feature>
<feature type="compositionally biased region" description="Basic and acidic residues" evidence="1">
    <location>
        <begin position="23"/>
        <end position="33"/>
    </location>
</feature>
<gene>
    <name evidence="2" type="ORF">FOZ63_004318</name>
</gene>
<name>A0A7J6R3A6_PEROL</name>